<dbReference type="EMBL" id="CAMPGE010014896">
    <property type="protein sequence ID" value="CAI2373545.1"/>
    <property type="molecule type" value="Genomic_DNA"/>
</dbReference>
<gene>
    <name evidence="2" type="ORF">ECRASSUSDP1_LOCUS14891</name>
</gene>
<evidence type="ECO:0000313" key="3">
    <source>
        <dbReference type="Proteomes" id="UP001295684"/>
    </source>
</evidence>
<organism evidence="2 3">
    <name type="scientific">Euplotes crassus</name>
    <dbReference type="NCBI Taxonomy" id="5936"/>
    <lineage>
        <taxon>Eukaryota</taxon>
        <taxon>Sar</taxon>
        <taxon>Alveolata</taxon>
        <taxon>Ciliophora</taxon>
        <taxon>Intramacronucleata</taxon>
        <taxon>Spirotrichea</taxon>
        <taxon>Hypotrichia</taxon>
        <taxon>Euplotida</taxon>
        <taxon>Euplotidae</taxon>
        <taxon>Moneuplotes</taxon>
    </lineage>
</organism>
<name>A0AAD1XIU1_EUPCR</name>
<evidence type="ECO:0000313" key="2">
    <source>
        <dbReference type="EMBL" id="CAI2373545.1"/>
    </source>
</evidence>
<dbReference type="PANTHER" id="PTHR42972">
    <property type="entry name" value="TOL-PAL SYSTEM PROTEIN TOLB"/>
    <property type="match status" value="1"/>
</dbReference>
<accession>A0AAD1XIU1</accession>
<sequence length="355" mass="39563">MIKSTLFHLFLLSFIGSVLSNNSTESDNLINIKTSKDTSISGFSSGGAMTGQMLVAYSSEIKGAGIFSSPPYFCTKGAAISLLDCTTTGVSLYSDQIVLAAKGFEQLGQIDKLSNFKNKKIYMYSGKRDSVVWNGVVKKNQEFFHKLGADITTEYTLSAEHAFPTDFYGNTCGILGKPFINNCNYDGPKEALEYVFGKKLLPNELYKDENIKSFSQRKYQIGYKHSLADTGYIYIPDACYEKQCELHIVFHGCLQTIDDIGLDYIYGTGYLGLAEANDLVILFPQIKKSSLIGNPQGCWDWWGYSETIPKPLQWTFPTKYGVQIQAIHNMMLDLQDGTFGVDSFPISPDFLKSSY</sequence>
<dbReference type="SUPFAM" id="SSF53474">
    <property type="entry name" value="alpha/beta-Hydrolases"/>
    <property type="match status" value="1"/>
</dbReference>
<feature type="signal peptide" evidence="1">
    <location>
        <begin position="1"/>
        <end position="20"/>
    </location>
</feature>
<dbReference type="PANTHER" id="PTHR42972:SF8">
    <property type="entry name" value="POLYHYDROXYBUTYRATE DEPOLYMERASE"/>
    <property type="match status" value="1"/>
</dbReference>
<proteinExistence type="predicted"/>
<dbReference type="Proteomes" id="UP001295684">
    <property type="component" value="Unassembled WGS sequence"/>
</dbReference>
<protein>
    <recommendedName>
        <fullName evidence="4">Poly(3-hydroxybutyrate) depolymerase</fullName>
    </recommendedName>
</protein>
<dbReference type="InterPro" id="IPR029058">
    <property type="entry name" value="AB_hydrolase_fold"/>
</dbReference>
<evidence type="ECO:0008006" key="4">
    <source>
        <dbReference type="Google" id="ProtNLM"/>
    </source>
</evidence>
<dbReference type="AlphaFoldDB" id="A0AAD1XIU1"/>
<evidence type="ECO:0000256" key="1">
    <source>
        <dbReference type="SAM" id="SignalP"/>
    </source>
</evidence>
<dbReference type="Gene3D" id="3.40.50.1820">
    <property type="entry name" value="alpha/beta hydrolase"/>
    <property type="match status" value="2"/>
</dbReference>
<reference evidence="2" key="1">
    <citation type="submission" date="2023-07" db="EMBL/GenBank/DDBJ databases">
        <authorList>
            <consortium name="AG Swart"/>
            <person name="Singh M."/>
            <person name="Singh A."/>
            <person name="Seah K."/>
            <person name="Emmerich C."/>
        </authorList>
    </citation>
    <scope>NUCLEOTIDE SEQUENCE</scope>
    <source>
        <strain evidence="2">DP1</strain>
    </source>
</reference>
<comment type="caution">
    <text evidence="2">The sequence shown here is derived from an EMBL/GenBank/DDBJ whole genome shotgun (WGS) entry which is preliminary data.</text>
</comment>
<keyword evidence="1" id="KW-0732">Signal</keyword>
<feature type="chain" id="PRO_5042242634" description="Poly(3-hydroxybutyrate) depolymerase" evidence="1">
    <location>
        <begin position="21"/>
        <end position="355"/>
    </location>
</feature>
<keyword evidence="3" id="KW-1185">Reference proteome</keyword>